<feature type="region of interest" description="Disordered" evidence="6">
    <location>
        <begin position="312"/>
        <end position="392"/>
    </location>
</feature>
<evidence type="ECO:0000256" key="4">
    <source>
        <dbReference type="ARBA" id="ARBA00023034"/>
    </source>
</evidence>
<reference evidence="9 10" key="2">
    <citation type="submission" date="2017-10" db="EMBL/GenBank/DDBJ databases">
        <title>Genome analyses suggest a sexual origin of heterokaryosis in a supposedly ancient asexual fungus.</title>
        <authorList>
            <person name="Corradi N."/>
            <person name="Sedzielewska K."/>
            <person name="Noel J."/>
            <person name="Charron P."/>
            <person name="Farinelli L."/>
            <person name="Marton T."/>
            <person name="Kruger M."/>
            <person name="Pelin A."/>
            <person name="Brachmann A."/>
            <person name="Corradi N."/>
        </authorList>
    </citation>
    <scope>NUCLEOTIDE SEQUENCE [LARGE SCALE GENOMIC DNA]</scope>
    <source>
        <strain evidence="9 10">A1</strain>
    </source>
</reference>
<dbReference type="InterPro" id="IPR004152">
    <property type="entry name" value="GAT_dom"/>
</dbReference>
<dbReference type="Proteomes" id="UP000232688">
    <property type="component" value="Unassembled WGS sequence"/>
</dbReference>
<dbReference type="FunFam" id="1.25.40.90:FF:000008">
    <property type="entry name" value="VHS domain protein"/>
    <property type="match status" value="1"/>
</dbReference>
<dbReference type="VEuPathDB" id="FungiDB:RhiirA1_462956"/>
<dbReference type="GO" id="GO:0005829">
    <property type="term" value="C:cytosol"/>
    <property type="evidence" value="ECO:0007669"/>
    <property type="project" value="GOC"/>
</dbReference>
<dbReference type="SMART" id="SM00288">
    <property type="entry name" value="VHS"/>
    <property type="match status" value="1"/>
</dbReference>
<organism evidence="9 10">
    <name type="scientific">Rhizophagus irregularis</name>
    <dbReference type="NCBI Taxonomy" id="588596"/>
    <lineage>
        <taxon>Eukaryota</taxon>
        <taxon>Fungi</taxon>
        <taxon>Fungi incertae sedis</taxon>
        <taxon>Mucoromycota</taxon>
        <taxon>Glomeromycotina</taxon>
        <taxon>Glomeromycetes</taxon>
        <taxon>Glomerales</taxon>
        <taxon>Glomeraceae</taxon>
        <taxon>Rhizophagus</taxon>
    </lineage>
</organism>
<dbReference type="CDD" id="cd14235">
    <property type="entry name" value="GAT_GGA_fungi"/>
    <property type="match status" value="1"/>
</dbReference>
<gene>
    <name evidence="9" type="ORF">RhiirA1_462956</name>
</gene>
<keyword evidence="2" id="KW-0813">Transport</keyword>
<evidence type="ECO:0000256" key="3">
    <source>
        <dbReference type="ARBA" id="ARBA00022927"/>
    </source>
</evidence>
<dbReference type="InterPro" id="IPR038425">
    <property type="entry name" value="GAT_sf"/>
</dbReference>
<feature type="domain" description="GAT" evidence="8">
    <location>
        <begin position="187"/>
        <end position="313"/>
    </location>
</feature>
<protein>
    <submittedName>
        <fullName evidence="9">VHS-domain-containing protein</fullName>
    </submittedName>
</protein>
<feature type="compositionally biased region" description="Polar residues" evidence="6">
    <location>
        <begin position="366"/>
        <end position="378"/>
    </location>
</feature>
<dbReference type="VEuPathDB" id="FungiDB:FUN_018492"/>
<accession>A0A2N0RL94</accession>
<feature type="domain" description="VHS" evidence="7">
    <location>
        <begin position="24"/>
        <end position="160"/>
    </location>
</feature>
<evidence type="ECO:0000256" key="5">
    <source>
        <dbReference type="ARBA" id="ARBA00053552"/>
    </source>
</evidence>
<comment type="caution">
    <text evidence="9">The sequence shown here is derived from an EMBL/GenBank/DDBJ whole genome shotgun (WGS) entry which is preliminary data.</text>
</comment>
<evidence type="ECO:0000313" key="10">
    <source>
        <dbReference type="Proteomes" id="UP000232688"/>
    </source>
</evidence>
<evidence type="ECO:0000256" key="6">
    <source>
        <dbReference type="SAM" id="MobiDB-lite"/>
    </source>
</evidence>
<evidence type="ECO:0000256" key="2">
    <source>
        <dbReference type="ARBA" id="ARBA00022448"/>
    </source>
</evidence>
<proteinExistence type="predicted"/>
<dbReference type="Pfam" id="PF00790">
    <property type="entry name" value="VHS"/>
    <property type="match status" value="1"/>
</dbReference>
<dbReference type="Gene3D" id="1.20.58.160">
    <property type="match status" value="1"/>
</dbReference>
<dbReference type="EMBL" id="LLXH01000673">
    <property type="protein sequence ID" value="PKC64080.1"/>
    <property type="molecule type" value="Genomic_DNA"/>
</dbReference>
<dbReference type="SUPFAM" id="SSF48464">
    <property type="entry name" value="ENTH/VHS domain"/>
    <property type="match status" value="1"/>
</dbReference>
<dbReference type="PANTHER" id="PTHR47180">
    <property type="entry name" value="ADP-RIBOSYLATION FACTOR-BINDING PROTEIN GGA1-RELATED"/>
    <property type="match status" value="1"/>
</dbReference>
<evidence type="ECO:0000256" key="1">
    <source>
        <dbReference type="ARBA" id="ARBA00004601"/>
    </source>
</evidence>
<dbReference type="SUPFAM" id="SSF89009">
    <property type="entry name" value="GAT-like domain"/>
    <property type="match status" value="1"/>
</dbReference>
<dbReference type="PROSITE" id="PS50179">
    <property type="entry name" value="VHS"/>
    <property type="match status" value="1"/>
</dbReference>
<comment type="function">
    <text evidence="5">May play a role in the regulation of membrane traffic through the trans-Golgi network.</text>
</comment>
<keyword evidence="4" id="KW-0333">Golgi apparatus</keyword>
<keyword evidence="3" id="KW-0653">Protein transport</keyword>
<feature type="compositionally biased region" description="Low complexity" evidence="6">
    <location>
        <begin position="329"/>
        <end position="341"/>
    </location>
</feature>
<sequence length="392" mass="44204">MSFGTLQLPSVIPKPTIQAIIERACNPQLGEPDLALDLEIADLINQKKQNYPREAAMHIVRLINNRNPNVASLALTLLDICVKNCGHAFHLHIATKEFLNEIVRKFPERPPALLNPIQLRILEFIQEWRSTICVNSRHKDDLVHINDMYRLLSYKGYIFPEIDTQSAAVLNPTETLKSPDELEQEDRAAQAAKLQELIRRATPADLEEANELMKVMAGYDPEAKPDYKKQTNEELEKIQRKTILLNDMLNNVKVGERIGVSDIFEELSQACKVVQPKIQKFIEEEVDSESIDRLLNLNDLINTVLKRFEDTKNGIFEPPEEKPQPPPQSSSTTRNESTSESLLIDFGNPDPPQGQIQITDDLLELNGSSNNKPSSEKGTGNAIDDLLGLSFN</sequence>
<dbReference type="Pfam" id="PF03127">
    <property type="entry name" value="GAT"/>
    <property type="match status" value="1"/>
</dbReference>
<dbReference type="GO" id="GO:0006895">
    <property type="term" value="P:Golgi to endosome transport"/>
    <property type="evidence" value="ECO:0007669"/>
    <property type="project" value="TreeGrafter"/>
</dbReference>
<reference evidence="9 10" key="1">
    <citation type="submission" date="2017-10" db="EMBL/GenBank/DDBJ databases">
        <title>Extensive intraspecific genome diversity in a model arbuscular mycorrhizal fungus.</title>
        <authorList>
            <person name="Chen E.C.H."/>
            <person name="Morin E."/>
            <person name="Baudet D."/>
            <person name="Noel J."/>
            <person name="Ndikumana S."/>
            <person name="Charron P."/>
            <person name="St-Onge C."/>
            <person name="Giorgi J."/>
            <person name="Grigoriev I.V."/>
            <person name="Roux C."/>
            <person name="Martin F.M."/>
            <person name="Corradi N."/>
        </authorList>
    </citation>
    <scope>NUCLEOTIDE SEQUENCE [LARGE SCALE GENOMIC DNA]</scope>
    <source>
        <strain evidence="9 10">A1</strain>
    </source>
</reference>
<dbReference type="PANTHER" id="PTHR47180:SF1">
    <property type="entry name" value="ADP-RIBOSYLATION FACTOR-BINDING PROTEIN GGA1-RELATED"/>
    <property type="match status" value="1"/>
</dbReference>
<dbReference type="VEuPathDB" id="FungiDB:RhiirFUN_014918"/>
<dbReference type="Gene3D" id="1.25.40.90">
    <property type="match status" value="1"/>
</dbReference>
<dbReference type="GO" id="GO:0043328">
    <property type="term" value="P:protein transport to vacuole involved in ubiquitin-dependent protein catabolic process via the multivesicular body sorting pathway"/>
    <property type="evidence" value="ECO:0007669"/>
    <property type="project" value="TreeGrafter"/>
</dbReference>
<dbReference type="GO" id="GO:0006896">
    <property type="term" value="P:Golgi to vacuole transport"/>
    <property type="evidence" value="ECO:0007669"/>
    <property type="project" value="UniProtKB-ARBA"/>
</dbReference>
<dbReference type="InterPro" id="IPR052653">
    <property type="entry name" value="ARF-binding"/>
</dbReference>
<evidence type="ECO:0000259" key="8">
    <source>
        <dbReference type="PROSITE" id="PS50909"/>
    </source>
</evidence>
<dbReference type="InterPro" id="IPR008942">
    <property type="entry name" value="ENTH_VHS"/>
</dbReference>
<dbReference type="AlphaFoldDB" id="A0A2N0RL94"/>
<dbReference type="GO" id="GO:0035091">
    <property type="term" value="F:phosphatidylinositol binding"/>
    <property type="evidence" value="ECO:0007669"/>
    <property type="project" value="InterPro"/>
</dbReference>
<dbReference type="GO" id="GO:0005802">
    <property type="term" value="C:trans-Golgi network"/>
    <property type="evidence" value="ECO:0007669"/>
    <property type="project" value="TreeGrafter"/>
</dbReference>
<evidence type="ECO:0000313" key="9">
    <source>
        <dbReference type="EMBL" id="PKC64080.1"/>
    </source>
</evidence>
<evidence type="ECO:0000259" key="7">
    <source>
        <dbReference type="PROSITE" id="PS50179"/>
    </source>
</evidence>
<dbReference type="CDD" id="cd16998">
    <property type="entry name" value="VHS_GGA_fungi"/>
    <property type="match status" value="1"/>
</dbReference>
<dbReference type="PROSITE" id="PS50909">
    <property type="entry name" value="GAT"/>
    <property type="match status" value="1"/>
</dbReference>
<name>A0A2N0RL94_9GLOM</name>
<dbReference type="InterPro" id="IPR002014">
    <property type="entry name" value="VHS_dom"/>
</dbReference>
<dbReference type="GO" id="GO:0043130">
    <property type="term" value="F:ubiquitin binding"/>
    <property type="evidence" value="ECO:0007669"/>
    <property type="project" value="InterPro"/>
</dbReference>
<comment type="subcellular location">
    <subcellularLocation>
        <location evidence="1">Golgi apparatus</location>
        <location evidence="1">trans-Golgi network</location>
    </subcellularLocation>
</comment>